<dbReference type="Proteomes" id="UP000297741">
    <property type="component" value="Unassembled WGS sequence"/>
</dbReference>
<dbReference type="Pfam" id="PF20142">
    <property type="entry name" value="Scaffold"/>
    <property type="match status" value="1"/>
</dbReference>
<dbReference type="InterPro" id="IPR045380">
    <property type="entry name" value="LD_TPept_scaffold_dom"/>
</dbReference>
<comment type="caution">
    <text evidence="10">The sequence shown here is derived from an EMBL/GenBank/DDBJ whole genome shotgun (WGS) entry which is preliminary data.</text>
</comment>
<dbReference type="InterPro" id="IPR036365">
    <property type="entry name" value="PGBD-like_sf"/>
</dbReference>
<organism evidence="10 11">
    <name type="scientific">Pseudotabrizicola sediminis</name>
    <dbReference type="NCBI Taxonomy" id="2486418"/>
    <lineage>
        <taxon>Bacteria</taxon>
        <taxon>Pseudomonadati</taxon>
        <taxon>Pseudomonadota</taxon>
        <taxon>Alphaproteobacteria</taxon>
        <taxon>Rhodobacterales</taxon>
        <taxon>Paracoccaceae</taxon>
        <taxon>Pseudotabrizicola</taxon>
    </lineage>
</organism>
<dbReference type="InterPro" id="IPR036366">
    <property type="entry name" value="PGBDSf"/>
</dbReference>
<evidence type="ECO:0000256" key="4">
    <source>
        <dbReference type="ARBA" id="ARBA00022960"/>
    </source>
</evidence>
<accession>A0ABY2KRQ3</accession>
<dbReference type="Gene3D" id="1.10.101.10">
    <property type="entry name" value="PGBD-like superfamily/PGBD"/>
    <property type="match status" value="1"/>
</dbReference>
<dbReference type="Pfam" id="PF03734">
    <property type="entry name" value="YkuD"/>
    <property type="match status" value="1"/>
</dbReference>
<keyword evidence="5 7" id="KW-0573">Peptidoglycan synthesis</keyword>
<keyword evidence="8" id="KW-0732">Signal</keyword>
<dbReference type="InterPro" id="IPR038063">
    <property type="entry name" value="Transpep_catalytic_dom"/>
</dbReference>
<dbReference type="EMBL" id="RPEM01000001">
    <property type="protein sequence ID" value="TGD45457.1"/>
    <property type="molecule type" value="Genomic_DNA"/>
</dbReference>
<evidence type="ECO:0000256" key="6">
    <source>
        <dbReference type="ARBA" id="ARBA00023316"/>
    </source>
</evidence>
<dbReference type="InterPro" id="IPR005490">
    <property type="entry name" value="LD_TPept_cat_dom"/>
</dbReference>
<name>A0ABY2KRQ3_9RHOB</name>
<keyword evidence="11" id="KW-1185">Reference proteome</keyword>
<feature type="chain" id="PRO_5047311187" evidence="8">
    <location>
        <begin position="24"/>
        <end position="538"/>
    </location>
</feature>
<dbReference type="InterPro" id="IPR002477">
    <property type="entry name" value="Peptidoglycan-bd-like"/>
</dbReference>
<evidence type="ECO:0000259" key="9">
    <source>
        <dbReference type="PROSITE" id="PS52029"/>
    </source>
</evidence>
<keyword evidence="6 7" id="KW-0961">Cell wall biogenesis/degradation</keyword>
<evidence type="ECO:0000313" key="10">
    <source>
        <dbReference type="EMBL" id="TGD45457.1"/>
    </source>
</evidence>
<comment type="pathway">
    <text evidence="1 7">Cell wall biogenesis; peptidoglycan biosynthesis.</text>
</comment>
<keyword evidence="3" id="KW-0808">Transferase</keyword>
<protein>
    <submittedName>
        <fullName evidence="10">Murein L,D-transpeptidase</fullName>
    </submittedName>
</protein>
<evidence type="ECO:0000256" key="2">
    <source>
        <dbReference type="ARBA" id="ARBA00005992"/>
    </source>
</evidence>
<dbReference type="SUPFAM" id="SSF47090">
    <property type="entry name" value="PGBD-like"/>
    <property type="match status" value="1"/>
</dbReference>
<proteinExistence type="inferred from homology"/>
<dbReference type="InterPro" id="IPR052905">
    <property type="entry name" value="LD-transpeptidase_YkuD-like"/>
</dbReference>
<dbReference type="Gene3D" id="2.40.440.10">
    <property type="entry name" value="L,D-transpeptidase catalytic domain-like"/>
    <property type="match status" value="1"/>
</dbReference>
<reference evidence="10 11" key="1">
    <citation type="submission" date="2018-11" db="EMBL/GenBank/DDBJ databases">
        <title>Tabrizicola sp. isolated from sediment of alpine lake.</title>
        <authorList>
            <person name="Liu Z."/>
        </authorList>
    </citation>
    <scope>NUCLEOTIDE SEQUENCE [LARGE SCALE GENOMIC DNA]</scope>
    <source>
        <strain evidence="10 11">DRYC-M-16</strain>
    </source>
</reference>
<evidence type="ECO:0000313" key="11">
    <source>
        <dbReference type="Proteomes" id="UP000297741"/>
    </source>
</evidence>
<sequence length="538" mass="58621">MNGLTGVAALRGILLSASFLAFAAQAPLLAQTLPSPFVQTIAVEASEDDAVAAFYLENGYSTLWTGAAEVDVQRRSALFAALSRAADHGLPVARYNVTRLAAMLSGAQTEGDRARAEVALTRAYLAYARDLSSGATEPKTVDPGIVREITRPDPARLLSQIQTRNPAEVLQGLVPASPHYAQLMRTKLGLEAGLAQGGWGPVVTATSLAPGDAGDSVVALRDRLIAMGYLTRSATSRYDAAIKAAVQRFQLDHGLTADGKSDAATLAALNIAPQERLKSVIVAMERLRWMHDTPLGDRHIWVNLPEFTSKIIDQGRVTFETRAVVGKNVPAQRTPEFSDMMAHMVINPSWGVPRSIIVSEYLPLLQRNPNAVSHMQVIDNRGRVVPRGAVNFAGYSARSFPFGMRQPPSDSNALGLVKFMFPNKHNIYLHDTPAKNLFSHEVRAYSHGCIRLADPFDFAYALLSLQSDDPQGDFERHLKTRNETTVKLEQKVPVHLVYFTAWPGAKGQMTYRDDIYDRDAKLFQALEAAGVALPVVQG</sequence>
<feature type="domain" description="L,D-TPase catalytic" evidence="9">
    <location>
        <begin position="298"/>
        <end position="489"/>
    </location>
</feature>
<evidence type="ECO:0000256" key="8">
    <source>
        <dbReference type="SAM" id="SignalP"/>
    </source>
</evidence>
<feature type="active site" description="Proton donor/acceptor" evidence="7">
    <location>
        <position position="430"/>
    </location>
</feature>
<feature type="signal peptide" evidence="8">
    <location>
        <begin position="1"/>
        <end position="23"/>
    </location>
</feature>
<keyword evidence="4 7" id="KW-0133">Cell shape</keyword>
<dbReference type="CDD" id="cd16913">
    <property type="entry name" value="YkuD_like"/>
    <property type="match status" value="1"/>
</dbReference>
<dbReference type="PROSITE" id="PS52029">
    <property type="entry name" value="LD_TPASE"/>
    <property type="match status" value="1"/>
</dbReference>
<evidence type="ECO:0000256" key="1">
    <source>
        <dbReference type="ARBA" id="ARBA00004752"/>
    </source>
</evidence>
<dbReference type="PANTHER" id="PTHR41533:SF2">
    <property type="entry name" value="BLR7131 PROTEIN"/>
    <property type="match status" value="1"/>
</dbReference>
<gene>
    <name evidence="10" type="ORF">EEB11_00325</name>
</gene>
<dbReference type="SUPFAM" id="SSF141523">
    <property type="entry name" value="L,D-transpeptidase catalytic domain-like"/>
    <property type="match status" value="1"/>
</dbReference>
<comment type="similarity">
    <text evidence="2">Belongs to the YkuD family.</text>
</comment>
<evidence type="ECO:0000256" key="3">
    <source>
        <dbReference type="ARBA" id="ARBA00022679"/>
    </source>
</evidence>
<evidence type="ECO:0000256" key="5">
    <source>
        <dbReference type="ARBA" id="ARBA00022984"/>
    </source>
</evidence>
<dbReference type="Pfam" id="PF01471">
    <property type="entry name" value="PG_binding_1"/>
    <property type="match status" value="1"/>
</dbReference>
<dbReference type="PANTHER" id="PTHR41533">
    <property type="entry name" value="L,D-TRANSPEPTIDASE HI_1667-RELATED"/>
    <property type="match status" value="1"/>
</dbReference>
<feature type="active site" description="Nucleophile" evidence="7">
    <location>
        <position position="449"/>
    </location>
</feature>
<evidence type="ECO:0000256" key="7">
    <source>
        <dbReference type="PROSITE-ProRule" id="PRU01373"/>
    </source>
</evidence>